<evidence type="ECO:0000313" key="3">
    <source>
        <dbReference type="Proteomes" id="UP000821837"/>
    </source>
</evidence>
<protein>
    <submittedName>
        <fullName evidence="2">Uncharacterized protein</fullName>
    </submittedName>
</protein>
<name>A0A9D4SP62_RHISA</name>
<keyword evidence="3" id="KW-1185">Reference proteome</keyword>
<reference evidence="2" key="1">
    <citation type="journal article" date="2020" name="Cell">
        <title>Large-Scale Comparative Analyses of Tick Genomes Elucidate Their Genetic Diversity and Vector Capacities.</title>
        <authorList>
            <consortium name="Tick Genome and Microbiome Consortium (TIGMIC)"/>
            <person name="Jia N."/>
            <person name="Wang J."/>
            <person name="Shi W."/>
            <person name="Du L."/>
            <person name="Sun Y."/>
            <person name="Zhan W."/>
            <person name="Jiang J.F."/>
            <person name="Wang Q."/>
            <person name="Zhang B."/>
            <person name="Ji P."/>
            <person name="Bell-Sakyi L."/>
            <person name="Cui X.M."/>
            <person name="Yuan T.T."/>
            <person name="Jiang B.G."/>
            <person name="Yang W.F."/>
            <person name="Lam T.T."/>
            <person name="Chang Q.C."/>
            <person name="Ding S.J."/>
            <person name="Wang X.J."/>
            <person name="Zhu J.G."/>
            <person name="Ruan X.D."/>
            <person name="Zhao L."/>
            <person name="Wei J.T."/>
            <person name="Ye R.Z."/>
            <person name="Que T.C."/>
            <person name="Du C.H."/>
            <person name="Zhou Y.H."/>
            <person name="Cheng J.X."/>
            <person name="Dai P.F."/>
            <person name="Guo W.B."/>
            <person name="Han X.H."/>
            <person name="Huang E.J."/>
            <person name="Li L.F."/>
            <person name="Wei W."/>
            <person name="Gao Y.C."/>
            <person name="Liu J.Z."/>
            <person name="Shao H.Z."/>
            <person name="Wang X."/>
            <person name="Wang C.C."/>
            <person name="Yang T.C."/>
            <person name="Huo Q.B."/>
            <person name="Li W."/>
            <person name="Chen H.Y."/>
            <person name="Chen S.E."/>
            <person name="Zhou L.G."/>
            <person name="Ni X.B."/>
            <person name="Tian J.H."/>
            <person name="Sheng Y."/>
            <person name="Liu T."/>
            <person name="Pan Y.S."/>
            <person name="Xia L.Y."/>
            <person name="Li J."/>
            <person name="Zhao F."/>
            <person name="Cao W.C."/>
        </authorList>
    </citation>
    <scope>NUCLEOTIDE SEQUENCE</scope>
    <source>
        <strain evidence="2">Rsan-2018</strain>
    </source>
</reference>
<evidence type="ECO:0000313" key="2">
    <source>
        <dbReference type="EMBL" id="KAH7936301.1"/>
    </source>
</evidence>
<feature type="region of interest" description="Disordered" evidence="1">
    <location>
        <begin position="13"/>
        <end position="72"/>
    </location>
</feature>
<dbReference type="AlphaFoldDB" id="A0A9D4SP62"/>
<gene>
    <name evidence="2" type="ORF">HPB52_021342</name>
</gene>
<feature type="compositionally biased region" description="Basic and acidic residues" evidence="1">
    <location>
        <begin position="13"/>
        <end position="31"/>
    </location>
</feature>
<feature type="compositionally biased region" description="Basic and acidic residues" evidence="1">
    <location>
        <begin position="51"/>
        <end position="62"/>
    </location>
</feature>
<reference evidence="2" key="2">
    <citation type="submission" date="2021-09" db="EMBL/GenBank/DDBJ databases">
        <authorList>
            <person name="Jia N."/>
            <person name="Wang J."/>
            <person name="Shi W."/>
            <person name="Du L."/>
            <person name="Sun Y."/>
            <person name="Zhan W."/>
            <person name="Jiang J."/>
            <person name="Wang Q."/>
            <person name="Zhang B."/>
            <person name="Ji P."/>
            <person name="Sakyi L.B."/>
            <person name="Cui X."/>
            <person name="Yuan T."/>
            <person name="Jiang B."/>
            <person name="Yang W."/>
            <person name="Lam T.T.-Y."/>
            <person name="Chang Q."/>
            <person name="Ding S."/>
            <person name="Wang X."/>
            <person name="Zhu J."/>
            <person name="Ruan X."/>
            <person name="Zhao L."/>
            <person name="Wei J."/>
            <person name="Que T."/>
            <person name="Du C."/>
            <person name="Cheng J."/>
            <person name="Dai P."/>
            <person name="Han X."/>
            <person name="Huang E."/>
            <person name="Gao Y."/>
            <person name="Liu J."/>
            <person name="Shao H."/>
            <person name="Ye R."/>
            <person name="Li L."/>
            <person name="Wei W."/>
            <person name="Wang X."/>
            <person name="Wang C."/>
            <person name="Huo Q."/>
            <person name="Li W."/>
            <person name="Guo W."/>
            <person name="Chen H."/>
            <person name="Chen S."/>
            <person name="Zhou L."/>
            <person name="Zhou L."/>
            <person name="Ni X."/>
            <person name="Tian J."/>
            <person name="Zhou Y."/>
            <person name="Sheng Y."/>
            <person name="Liu T."/>
            <person name="Pan Y."/>
            <person name="Xia L."/>
            <person name="Li J."/>
            <person name="Zhao F."/>
            <person name="Cao W."/>
        </authorList>
    </citation>
    <scope>NUCLEOTIDE SEQUENCE</scope>
    <source>
        <strain evidence="2">Rsan-2018</strain>
        <tissue evidence="2">Larvae</tissue>
    </source>
</reference>
<dbReference type="Proteomes" id="UP000821837">
    <property type="component" value="Unassembled WGS sequence"/>
</dbReference>
<proteinExistence type="predicted"/>
<dbReference type="EMBL" id="JABSTV010001255">
    <property type="protein sequence ID" value="KAH7936301.1"/>
    <property type="molecule type" value="Genomic_DNA"/>
</dbReference>
<sequence length="110" mass="12268">MYPVFKERLRRMSREMGFDPHSHTPFRDPGPRAEGGSTDPPDPPPPYSPDFHNDGNDHRSQEKVASSSSTTLNKWLASPPKLVPLLADSLCSDQSSHYAEVQLAYCLVTD</sequence>
<evidence type="ECO:0000256" key="1">
    <source>
        <dbReference type="SAM" id="MobiDB-lite"/>
    </source>
</evidence>
<comment type="caution">
    <text evidence="2">The sequence shown here is derived from an EMBL/GenBank/DDBJ whole genome shotgun (WGS) entry which is preliminary data.</text>
</comment>
<feature type="compositionally biased region" description="Polar residues" evidence="1">
    <location>
        <begin position="63"/>
        <end position="72"/>
    </location>
</feature>
<accession>A0A9D4SP62</accession>
<organism evidence="2 3">
    <name type="scientific">Rhipicephalus sanguineus</name>
    <name type="common">Brown dog tick</name>
    <name type="synonym">Ixodes sanguineus</name>
    <dbReference type="NCBI Taxonomy" id="34632"/>
    <lineage>
        <taxon>Eukaryota</taxon>
        <taxon>Metazoa</taxon>
        <taxon>Ecdysozoa</taxon>
        <taxon>Arthropoda</taxon>
        <taxon>Chelicerata</taxon>
        <taxon>Arachnida</taxon>
        <taxon>Acari</taxon>
        <taxon>Parasitiformes</taxon>
        <taxon>Ixodida</taxon>
        <taxon>Ixodoidea</taxon>
        <taxon>Ixodidae</taxon>
        <taxon>Rhipicephalinae</taxon>
        <taxon>Rhipicephalus</taxon>
        <taxon>Rhipicephalus</taxon>
    </lineage>
</organism>